<feature type="transmembrane region" description="Helical" evidence="10">
    <location>
        <begin position="95"/>
        <end position="119"/>
    </location>
</feature>
<feature type="transmembrane region" description="Helical" evidence="10">
    <location>
        <begin position="164"/>
        <end position="183"/>
    </location>
</feature>
<dbReference type="EMBL" id="KL662100">
    <property type="protein sequence ID" value="KFM23751.1"/>
    <property type="molecule type" value="Genomic_DNA"/>
</dbReference>
<evidence type="ECO:0000313" key="12">
    <source>
        <dbReference type="EMBL" id="RMZ56958.1"/>
    </source>
</evidence>
<keyword evidence="6 10" id="KW-1133">Transmembrane helix</keyword>
<evidence type="ECO:0000256" key="6">
    <source>
        <dbReference type="ARBA" id="ARBA00022989"/>
    </source>
</evidence>
<dbReference type="KEGG" id="apro:F751_5808"/>
<keyword evidence="8 10" id="KW-0472">Membrane</keyword>
<evidence type="ECO:0000256" key="4">
    <source>
        <dbReference type="ARBA" id="ARBA00022679"/>
    </source>
</evidence>
<dbReference type="Proteomes" id="UP000028924">
    <property type="component" value="Unassembled WGS sequence"/>
</dbReference>
<keyword evidence="13" id="KW-1185">Reference proteome</keyword>
<dbReference type="PROSITE" id="PS00943">
    <property type="entry name" value="UBIA"/>
    <property type="match status" value="1"/>
</dbReference>
<evidence type="ECO:0000256" key="10">
    <source>
        <dbReference type="SAM" id="Phobius"/>
    </source>
</evidence>
<dbReference type="GO" id="GO:0005739">
    <property type="term" value="C:mitochondrion"/>
    <property type="evidence" value="ECO:0007669"/>
    <property type="project" value="TreeGrafter"/>
</dbReference>
<evidence type="ECO:0000256" key="3">
    <source>
        <dbReference type="ARBA" id="ARBA00016335"/>
    </source>
</evidence>
<reference evidence="12" key="3">
    <citation type="submission" date="2018-10" db="EMBL/GenBank/DDBJ databases">
        <authorList>
            <person name="Hovde B."/>
            <person name="Zhang X."/>
        </authorList>
    </citation>
    <scope>NUCLEOTIDE SEQUENCE [LARGE SCALE GENOMIC DNA]</scope>
    <source>
        <strain evidence="12">UTEX 25</strain>
    </source>
</reference>
<evidence type="ECO:0000313" key="11">
    <source>
        <dbReference type="EMBL" id="KFM23751.1"/>
    </source>
</evidence>
<comment type="subcellular location">
    <subcellularLocation>
        <location evidence="1">Membrane</location>
        <topology evidence="1">Multi-pass membrane protein</topology>
    </subcellularLocation>
</comment>
<evidence type="ECO:0000256" key="9">
    <source>
        <dbReference type="ARBA" id="ARBA00030253"/>
    </source>
</evidence>
<feature type="transmembrane region" description="Helical" evidence="10">
    <location>
        <begin position="319"/>
        <end position="337"/>
    </location>
</feature>
<feature type="transmembrane region" description="Helical" evidence="10">
    <location>
        <begin position="215"/>
        <end position="239"/>
    </location>
</feature>
<evidence type="ECO:0000256" key="8">
    <source>
        <dbReference type="ARBA" id="ARBA00023136"/>
    </source>
</evidence>
<proteinExistence type="inferred from homology"/>
<dbReference type="InterPro" id="IPR030470">
    <property type="entry name" value="UbiA_prenylTrfase_CS"/>
</dbReference>
<feature type="transmembrane region" description="Helical" evidence="10">
    <location>
        <begin position="190"/>
        <end position="209"/>
    </location>
</feature>
<evidence type="ECO:0000256" key="5">
    <source>
        <dbReference type="ARBA" id="ARBA00022692"/>
    </source>
</evidence>
<dbReference type="STRING" id="3075.A0A087SDE7"/>
<dbReference type="GO" id="GO:0006784">
    <property type="term" value="P:heme A biosynthetic process"/>
    <property type="evidence" value="ECO:0007669"/>
    <property type="project" value="TreeGrafter"/>
</dbReference>
<keyword evidence="4 11" id="KW-0808">Transferase</keyword>
<evidence type="ECO:0000256" key="2">
    <source>
        <dbReference type="ARBA" id="ARBA00005985"/>
    </source>
</evidence>
<dbReference type="PANTHER" id="PTHR43448">
    <property type="entry name" value="PROTOHEME IX FARNESYLTRANSFERASE, MITOCHONDRIAL"/>
    <property type="match status" value="1"/>
</dbReference>
<name>A0A087SDE7_AUXPR</name>
<evidence type="ECO:0000313" key="14">
    <source>
        <dbReference type="Proteomes" id="UP000279271"/>
    </source>
</evidence>
<reference evidence="14" key="2">
    <citation type="journal article" date="2018" name="Algal Res.">
        <title>Characterization of plant carbon substrate utilization by Auxenochlorella protothecoides.</title>
        <authorList>
            <person name="Vogler B.W."/>
            <person name="Starkenburg S.R."/>
            <person name="Sudasinghe N."/>
            <person name="Schambach J.Y."/>
            <person name="Rollin J.A."/>
            <person name="Pattathil S."/>
            <person name="Barry A.N."/>
        </authorList>
    </citation>
    <scope>NUCLEOTIDE SEQUENCE [LARGE SCALE GENOMIC DNA]</scope>
    <source>
        <strain evidence="14">UTEX 25</strain>
    </source>
</reference>
<reference evidence="12" key="4">
    <citation type="submission" date="2018-11" db="EMBL/GenBank/DDBJ databases">
        <title>Characterization of plant carbon substrate utilization by Auxenochlorella protothecoides.</title>
        <authorList>
            <person name="Vogler B.W."/>
            <person name="Starkenburg S.R."/>
            <person name="Sudasinghe N."/>
            <person name="Schambach J.Y."/>
            <person name="Rollin J.A."/>
            <person name="Pattathil S."/>
            <person name="Barry A.N."/>
        </authorList>
    </citation>
    <scope>NUCLEOTIDE SEQUENCE [LARGE SCALE GENOMIC DNA]</scope>
    <source>
        <strain evidence="12">UTEX 25</strain>
    </source>
</reference>
<keyword evidence="7" id="KW-0350">Heme biosynthesis</keyword>
<dbReference type="NCBIfam" id="TIGR01473">
    <property type="entry name" value="cyoE_ctaB"/>
    <property type="match status" value="1"/>
</dbReference>
<gene>
    <name evidence="12" type="ORF">APUTEX25_005020</name>
    <name evidence="11" type="ORF">F751_5808</name>
</gene>
<reference evidence="11 13" key="1">
    <citation type="journal article" date="2014" name="BMC Genomics">
        <title>Oil accumulation mechanisms of the oleaginous microalga Chlorella protothecoides revealed through its genome, transcriptomes, and proteomes.</title>
        <authorList>
            <person name="Gao C."/>
            <person name="Wang Y."/>
            <person name="Shen Y."/>
            <person name="Yan D."/>
            <person name="He X."/>
            <person name="Dai J."/>
            <person name="Wu Q."/>
        </authorList>
    </citation>
    <scope>NUCLEOTIDE SEQUENCE [LARGE SCALE GENOMIC DNA]</scope>
    <source>
        <strain evidence="11 13">0710</strain>
    </source>
</reference>
<dbReference type="Pfam" id="PF01040">
    <property type="entry name" value="UbiA"/>
    <property type="match status" value="1"/>
</dbReference>
<evidence type="ECO:0000256" key="1">
    <source>
        <dbReference type="ARBA" id="ARBA00004141"/>
    </source>
</evidence>
<dbReference type="OrthoDB" id="5211at2759"/>
<feature type="transmembrane region" description="Helical" evidence="10">
    <location>
        <begin position="260"/>
        <end position="282"/>
    </location>
</feature>
<protein>
    <recommendedName>
        <fullName evidence="3">Protoheme IX farnesyltransferase, mitochondrial</fullName>
    </recommendedName>
    <alternativeName>
        <fullName evidence="9">Heme O synthase</fullName>
    </alternativeName>
</protein>
<feature type="transmembrane region" description="Helical" evidence="10">
    <location>
        <begin position="140"/>
        <end position="158"/>
    </location>
</feature>
<dbReference type="InterPro" id="IPR000537">
    <property type="entry name" value="UbiA_prenyltransferase"/>
</dbReference>
<dbReference type="InterPro" id="IPR044878">
    <property type="entry name" value="UbiA_sf"/>
</dbReference>
<dbReference type="GeneID" id="23617199"/>
<comment type="similarity">
    <text evidence="2">Belongs to the UbiA prenyltransferase family.</text>
</comment>
<dbReference type="AlphaFoldDB" id="A0A087SDE7"/>
<dbReference type="GO" id="GO:0008495">
    <property type="term" value="F:protoheme IX farnesyltransferase activity"/>
    <property type="evidence" value="ECO:0007669"/>
    <property type="project" value="InterPro"/>
</dbReference>
<evidence type="ECO:0000313" key="13">
    <source>
        <dbReference type="Proteomes" id="UP000028924"/>
    </source>
</evidence>
<dbReference type="InterPro" id="IPR006369">
    <property type="entry name" value="Protohaem_IX_farnesylTrfase"/>
</dbReference>
<evidence type="ECO:0000256" key="7">
    <source>
        <dbReference type="ARBA" id="ARBA00023133"/>
    </source>
</evidence>
<keyword evidence="5 10" id="KW-0812">Transmembrane</keyword>
<dbReference type="EMBL" id="QOKY01000133">
    <property type="protein sequence ID" value="RMZ56958.1"/>
    <property type="molecule type" value="Genomic_DNA"/>
</dbReference>
<dbReference type="RefSeq" id="XP_011396629.1">
    <property type="nucleotide sequence ID" value="XM_011398327.1"/>
</dbReference>
<accession>A0A087SDE7</accession>
<feature type="transmembrane region" description="Helical" evidence="10">
    <location>
        <begin position="70"/>
        <end position="89"/>
    </location>
</feature>
<dbReference type="Proteomes" id="UP000279271">
    <property type="component" value="Unassembled WGS sequence"/>
</dbReference>
<dbReference type="eggNOG" id="KOG1380">
    <property type="taxonomic scope" value="Eukaryota"/>
</dbReference>
<sequence length="437" mass="45443">MLRWAAARGWLLARAQPSAECAWRAFSTPAAPAAAAATGAHAAIPRPAPTLSRRVRQLMREYRQLSKARLSALVVATSGAGYVGASGAAVDWPGLGWTVAGTALCAASANALNQVYEVATDRLMRRTAARPLPSGRMGRGHALAFAAATGLAGVGLLAAKTNGLTAGLGAGNIVLYAGVYTPLKVVSVANTWVGAAVGAVPPLMGWAAASGGLDVGAAILALGLYFWQLPHFMAIAWLSRADYAAGGHRMLSLLDPTGKRVAACALRNCFYLFPLGILAAWLGVTSPYFAYESAFVTAGMTLCAAKFTSSPTTANARLLLRASLLHLPIFMGAFLLHRQPNTSQDRPGLLWDQATRLGLARARTEGEGVASTAWAGSTAPRASLFGWRMDEEGVAPPVSLMVAPRIGGLPSLRCPSVALAQGTGSEDRAGDDKEKLR</sequence>
<dbReference type="Gene3D" id="1.10.357.140">
    <property type="entry name" value="UbiA prenyltransferase"/>
    <property type="match status" value="1"/>
</dbReference>
<dbReference type="FunFam" id="1.10.357.140:FF:000006">
    <property type="entry name" value="Protoheme IX farnesyltransferase, mitochondrial"/>
    <property type="match status" value="1"/>
</dbReference>
<dbReference type="GO" id="GO:0016020">
    <property type="term" value="C:membrane"/>
    <property type="evidence" value="ECO:0007669"/>
    <property type="project" value="UniProtKB-SubCell"/>
</dbReference>
<dbReference type="CDD" id="cd13957">
    <property type="entry name" value="PT_UbiA_Cox10"/>
    <property type="match status" value="1"/>
</dbReference>
<organism evidence="11 13">
    <name type="scientific">Auxenochlorella protothecoides</name>
    <name type="common">Green microalga</name>
    <name type="synonym">Chlorella protothecoides</name>
    <dbReference type="NCBI Taxonomy" id="3075"/>
    <lineage>
        <taxon>Eukaryota</taxon>
        <taxon>Viridiplantae</taxon>
        <taxon>Chlorophyta</taxon>
        <taxon>core chlorophytes</taxon>
        <taxon>Trebouxiophyceae</taxon>
        <taxon>Chlorellales</taxon>
        <taxon>Chlorellaceae</taxon>
        <taxon>Auxenochlorella</taxon>
    </lineage>
</organism>
<dbReference type="PANTHER" id="PTHR43448:SF2">
    <property type="entry name" value="PROTOHEME IX FARNESYLTRANSFERASE, MITOCHONDRIAL"/>
    <property type="match status" value="1"/>
</dbReference>